<evidence type="ECO:0000256" key="4">
    <source>
        <dbReference type="ARBA" id="ARBA00022692"/>
    </source>
</evidence>
<feature type="transmembrane region" description="Helical" evidence="7">
    <location>
        <begin position="6"/>
        <end position="34"/>
    </location>
</feature>
<keyword evidence="2" id="KW-1003">Cell membrane</keyword>
<comment type="subcellular location">
    <subcellularLocation>
        <location evidence="1">Cell inner membrane</location>
        <topology evidence="1">Multi-pass membrane protein</topology>
    </subcellularLocation>
</comment>
<proteinExistence type="predicted"/>
<evidence type="ECO:0000256" key="1">
    <source>
        <dbReference type="ARBA" id="ARBA00004429"/>
    </source>
</evidence>
<dbReference type="GO" id="GO:0022857">
    <property type="term" value="F:transmembrane transporter activity"/>
    <property type="evidence" value="ECO:0007669"/>
    <property type="project" value="TreeGrafter"/>
</dbReference>
<protein>
    <recommendedName>
        <fullName evidence="8">TRAP C4-dicarboxylate transport system permease DctM subunit domain-containing protein</fullName>
    </recommendedName>
</protein>
<dbReference type="InterPro" id="IPR004681">
    <property type="entry name" value="TRAP_DctM"/>
</dbReference>
<sequence>MGLLLIIALFVTFLLGIPICFSLGIISLIGIVIVQDYPLAVMAQKMFSGIDSYSLIAVPLFIFAGDLMSKGGLSKRLIQFSNVLVGHVHSGIAMVAILACMLFAAVTGSA</sequence>
<evidence type="ECO:0000256" key="2">
    <source>
        <dbReference type="ARBA" id="ARBA00022475"/>
    </source>
</evidence>
<keyword evidence="3" id="KW-0997">Cell inner membrane</keyword>
<dbReference type="PANTHER" id="PTHR33362:SF5">
    <property type="entry name" value="C4-DICARBOXYLATE TRAP TRANSPORTER LARGE PERMEASE PROTEIN DCTM"/>
    <property type="match status" value="1"/>
</dbReference>
<keyword evidence="6 7" id="KW-0472">Membrane</keyword>
<evidence type="ECO:0000256" key="7">
    <source>
        <dbReference type="SAM" id="Phobius"/>
    </source>
</evidence>
<organism evidence="9">
    <name type="scientific">marine sediment metagenome</name>
    <dbReference type="NCBI Taxonomy" id="412755"/>
    <lineage>
        <taxon>unclassified sequences</taxon>
        <taxon>metagenomes</taxon>
        <taxon>ecological metagenomes</taxon>
    </lineage>
</organism>
<evidence type="ECO:0000256" key="6">
    <source>
        <dbReference type="ARBA" id="ARBA00023136"/>
    </source>
</evidence>
<dbReference type="EMBL" id="BARS01028102">
    <property type="protein sequence ID" value="GAG04538.1"/>
    <property type="molecule type" value="Genomic_DNA"/>
</dbReference>
<dbReference type="AlphaFoldDB" id="X0UW58"/>
<evidence type="ECO:0000259" key="8">
    <source>
        <dbReference type="Pfam" id="PF06808"/>
    </source>
</evidence>
<comment type="caution">
    <text evidence="9">The sequence shown here is derived from an EMBL/GenBank/DDBJ whole genome shotgun (WGS) entry which is preliminary data.</text>
</comment>
<keyword evidence="5 7" id="KW-1133">Transmembrane helix</keyword>
<feature type="transmembrane region" description="Helical" evidence="7">
    <location>
        <begin position="46"/>
        <end position="64"/>
    </location>
</feature>
<evidence type="ECO:0000256" key="5">
    <source>
        <dbReference type="ARBA" id="ARBA00022989"/>
    </source>
</evidence>
<gene>
    <name evidence="9" type="ORF">S01H1_44077</name>
</gene>
<feature type="transmembrane region" description="Helical" evidence="7">
    <location>
        <begin position="84"/>
        <end position="106"/>
    </location>
</feature>
<dbReference type="GO" id="GO:0005886">
    <property type="term" value="C:plasma membrane"/>
    <property type="evidence" value="ECO:0007669"/>
    <property type="project" value="UniProtKB-SubCell"/>
</dbReference>
<evidence type="ECO:0000313" key="9">
    <source>
        <dbReference type="EMBL" id="GAG04538.1"/>
    </source>
</evidence>
<keyword evidence="4 7" id="KW-0812">Transmembrane</keyword>
<accession>X0UW58</accession>
<name>X0UW58_9ZZZZ</name>
<dbReference type="InterPro" id="IPR010656">
    <property type="entry name" value="DctM"/>
</dbReference>
<dbReference type="PANTHER" id="PTHR33362">
    <property type="entry name" value="SIALIC ACID TRAP TRANSPORTER PERMEASE PROTEIN SIAT-RELATED"/>
    <property type="match status" value="1"/>
</dbReference>
<feature type="non-terminal residue" evidence="9">
    <location>
        <position position="110"/>
    </location>
</feature>
<evidence type="ECO:0000256" key="3">
    <source>
        <dbReference type="ARBA" id="ARBA00022519"/>
    </source>
</evidence>
<feature type="domain" description="TRAP C4-dicarboxylate transport system permease DctM subunit" evidence="8">
    <location>
        <begin position="6"/>
        <end position="110"/>
    </location>
</feature>
<reference evidence="9" key="1">
    <citation type="journal article" date="2014" name="Front. Microbiol.">
        <title>High frequency of phylogenetically diverse reductive dehalogenase-homologous genes in deep subseafloor sedimentary metagenomes.</title>
        <authorList>
            <person name="Kawai M."/>
            <person name="Futagami T."/>
            <person name="Toyoda A."/>
            <person name="Takaki Y."/>
            <person name="Nishi S."/>
            <person name="Hori S."/>
            <person name="Arai W."/>
            <person name="Tsubouchi T."/>
            <person name="Morono Y."/>
            <person name="Uchiyama I."/>
            <person name="Ito T."/>
            <person name="Fujiyama A."/>
            <person name="Inagaki F."/>
            <person name="Takami H."/>
        </authorList>
    </citation>
    <scope>NUCLEOTIDE SEQUENCE</scope>
    <source>
        <strain evidence="9">Expedition CK06-06</strain>
    </source>
</reference>
<dbReference type="Pfam" id="PF06808">
    <property type="entry name" value="DctM"/>
    <property type="match status" value="1"/>
</dbReference>